<evidence type="ECO:0000256" key="3">
    <source>
        <dbReference type="ARBA" id="ARBA00022475"/>
    </source>
</evidence>
<feature type="transmembrane region" description="Helical" evidence="7">
    <location>
        <begin position="40"/>
        <end position="61"/>
    </location>
</feature>
<dbReference type="EMBL" id="MFNE01000011">
    <property type="protein sequence ID" value="OGG96555.1"/>
    <property type="molecule type" value="Genomic_DNA"/>
</dbReference>
<dbReference type="Proteomes" id="UP000178449">
    <property type="component" value="Unassembled WGS sequence"/>
</dbReference>
<keyword evidence="3" id="KW-1003">Cell membrane</keyword>
<dbReference type="GO" id="GO:0005886">
    <property type="term" value="C:plasma membrane"/>
    <property type="evidence" value="ECO:0007669"/>
    <property type="project" value="UniProtKB-SubCell"/>
</dbReference>
<dbReference type="InterPro" id="IPR049177">
    <property type="entry name" value="MgtC_SapB_SrpB_YhiD_N"/>
</dbReference>
<protein>
    <recommendedName>
        <fullName evidence="7">Protein MgtC</fullName>
    </recommendedName>
</protein>
<evidence type="ECO:0000256" key="6">
    <source>
        <dbReference type="ARBA" id="ARBA00023136"/>
    </source>
</evidence>
<feature type="transmembrane region" description="Helical" evidence="7">
    <location>
        <begin position="73"/>
        <end position="90"/>
    </location>
</feature>
<sequence>MVETVWTIWNPEPLHWASMGAVFLSGGMIGLERQLSGKPVGIRTSILICLGTYAFIALGRTLPYEGIIDHSRILGQVITGIGFLGAGVMFSRDGTVVGVTSAATIWLLAAIGAFIGMDHARTGLLLGVIGSAVLVGVDRIEVYSVYLQRGVHRRLIQRRRGNRTGAKPPKDNLSK</sequence>
<keyword evidence="5 7" id="KW-1133">Transmembrane helix</keyword>
<feature type="transmembrane region" description="Helical" evidence="7">
    <location>
        <begin position="123"/>
        <end position="146"/>
    </location>
</feature>
<evidence type="ECO:0000256" key="1">
    <source>
        <dbReference type="ARBA" id="ARBA00004651"/>
    </source>
</evidence>
<dbReference type="STRING" id="1817772.A2527_01260"/>
<keyword evidence="6 7" id="KW-0472">Membrane</keyword>
<evidence type="ECO:0000259" key="8">
    <source>
        <dbReference type="Pfam" id="PF02308"/>
    </source>
</evidence>
<feature type="domain" description="MgtC/SapB/SrpB/YhiD N-terminal" evidence="8">
    <location>
        <begin position="22"/>
        <end position="141"/>
    </location>
</feature>
<dbReference type="PANTHER" id="PTHR33778">
    <property type="entry name" value="PROTEIN MGTC"/>
    <property type="match status" value="1"/>
</dbReference>
<comment type="subcellular location">
    <subcellularLocation>
        <location evidence="7">Cell inner membrane</location>
        <topology evidence="7">Multi-pass membrane protein</topology>
    </subcellularLocation>
    <subcellularLocation>
        <location evidence="1">Cell membrane</location>
        <topology evidence="1">Multi-pass membrane protein</topology>
    </subcellularLocation>
</comment>
<reference evidence="9 10" key="1">
    <citation type="journal article" date="2016" name="Nat. Commun.">
        <title>Thousands of microbial genomes shed light on interconnected biogeochemical processes in an aquifer system.</title>
        <authorList>
            <person name="Anantharaman K."/>
            <person name="Brown C.T."/>
            <person name="Hug L.A."/>
            <person name="Sharon I."/>
            <person name="Castelle C.J."/>
            <person name="Probst A.J."/>
            <person name="Thomas B.C."/>
            <person name="Singh A."/>
            <person name="Wilkins M.J."/>
            <person name="Karaoz U."/>
            <person name="Brodie E.L."/>
            <person name="Williams K.H."/>
            <person name="Hubbard S.S."/>
            <person name="Banfield J.F."/>
        </authorList>
    </citation>
    <scope>NUCLEOTIDE SEQUENCE [LARGE SCALE GENOMIC DNA]</scope>
</reference>
<evidence type="ECO:0000256" key="7">
    <source>
        <dbReference type="RuleBase" id="RU365041"/>
    </source>
</evidence>
<gene>
    <name evidence="9" type="ORF">A2527_01260</name>
</gene>
<dbReference type="InterPro" id="IPR003416">
    <property type="entry name" value="MgtC/SapB/SrpB/YhiD_fam"/>
</dbReference>
<comment type="caution">
    <text evidence="9">The sequence shown here is derived from an EMBL/GenBank/DDBJ whole genome shotgun (WGS) entry which is preliminary data.</text>
</comment>
<evidence type="ECO:0000313" key="10">
    <source>
        <dbReference type="Proteomes" id="UP000178449"/>
    </source>
</evidence>
<dbReference type="Pfam" id="PF02308">
    <property type="entry name" value="MgtC"/>
    <property type="match status" value="1"/>
</dbReference>
<keyword evidence="4 7" id="KW-0812">Transmembrane</keyword>
<keyword evidence="7" id="KW-0997">Cell inner membrane</keyword>
<dbReference type="AlphaFoldDB" id="A0A1F6GEK2"/>
<dbReference type="PRINTS" id="PR01837">
    <property type="entry name" value="MGTCSAPBPROT"/>
</dbReference>
<evidence type="ECO:0000256" key="5">
    <source>
        <dbReference type="ARBA" id="ARBA00022989"/>
    </source>
</evidence>
<feature type="transmembrane region" description="Helical" evidence="7">
    <location>
        <begin position="97"/>
        <end position="117"/>
    </location>
</feature>
<organism evidence="9 10">
    <name type="scientific">Candidatus Lambdaproteobacteria bacterium RIFOXYD2_FULL_50_16</name>
    <dbReference type="NCBI Taxonomy" id="1817772"/>
    <lineage>
        <taxon>Bacteria</taxon>
        <taxon>Pseudomonadati</taxon>
        <taxon>Pseudomonadota</taxon>
        <taxon>Candidatus Lambdaproteobacteria</taxon>
    </lineage>
</organism>
<dbReference type="PANTHER" id="PTHR33778:SF1">
    <property type="entry name" value="MAGNESIUM TRANSPORTER YHID-RELATED"/>
    <property type="match status" value="1"/>
</dbReference>
<name>A0A1F6GEK2_9PROT</name>
<evidence type="ECO:0000256" key="2">
    <source>
        <dbReference type="ARBA" id="ARBA00009298"/>
    </source>
</evidence>
<proteinExistence type="inferred from homology"/>
<evidence type="ECO:0000313" key="9">
    <source>
        <dbReference type="EMBL" id="OGG96555.1"/>
    </source>
</evidence>
<accession>A0A1F6GEK2</accession>
<evidence type="ECO:0000256" key="4">
    <source>
        <dbReference type="ARBA" id="ARBA00022692"/>
    </source>
</evidence>
<feature type="transmembrane region" description="Helical" evidence="7">
    <location>
        <begin position="14"/>
        <end position="31"/>
    </location>
</feature>
<comment type="similarity">
    <text evidence="2 7">Belongs to the MgtC/SapB family.</text>
</comment>